<keyword evidence="1" id="KW-0812">Transmembrane</keyword>
<evidence type="ECO:0000313" key="3">
    <source>
        <dbReference type="Proteomes" id="UP000308978"/>
    </source>
</evidence>
<evidence type="ECO:0000256" key="1">
    <source>
        <dbReference type="SAM" id="Phobius"/>
    </source>
</evidence>
<feature type="transmembrane region" description="Helical" evidence="1">
    <location>
        <begin position="134"/>
        <end position="156"/>
    </location>
</feature>
<gene>
    <name evidence="2" type="ORF">E5986_07340</name>
</gene>
<organism evidence="2 3">
    <name type="scientific">Adlercreutzia caecimuris</name>
    <dbReference type="NCBI Taxonomy" id="671266"/>
    <lineage>
        <taxon>Bacteria</taxon>
        <taxon>Bacillati</taxon>
        <taxon>Actinomycetota</taxon>
        <taxon>Coriobacteriia</taxon>
        <taxon>Eggerthellales</taxon>
        <taxon>Eggerthellaceae</taxon>
        <taxon>Adlercreutzia</taxon>
    </lineage>
</organism>
<dbReference type="GO" id="GO:0009389">
    <property type="term" value="F:dimethyl sulfoxide reductase activity"/>
    <property type="evidence" value="ECO:0007669"/>
    <property type="project" value="TreeGrafter"/>
</dbReference>
<dbReference type="GO" id="GO:0005886">
    <property type="term" value="C:plasma membrane"/>
    <property type="evidence" value="ECO:0007669"/>
    <property type="project" value="TreeGrafter"/>
</dbReference>
<feature type="transmembrane region" description="Helical" evidence="1">
    <location>
        <begin position="64"/>
        <end position="86"/>
    </location>
</feature>
<sequence length="304" mass="32313">MAVRPIRPSACWPTERRSKMRSVVSEWPLVVFTSVAPLCAGAWIVTALLALFDVFPEVTLLTTGFTGTFFCLLLAAALACSTLHLGKPAAALRAFMRLGNSAVSNEVFAGVLFVVACCLYVLVSQNLIAAGDMWKIPLAFVAGCAGLFVLFQCLAYRMRTVPTWHSPSFSVEFAVIALLGGVVAEGVILCGGQLGDGTVRQGLVVAEVLCCAAAVFVVHAQGAVVAKNVRRRRDAYRLLEQWNVLGAVRVLAIVAGSTLWAFGMLGASASLTWAITGAALVMAAIVAGRYSFYRFYANVGLPQD</sequence>
<evidence type="ECO:0000313" key="2">
    <source>
        <dbReference type="EMBL" id="THG37051.1"/>
    </source>
</evidence>
<evidence type="ECO:0008006" key="4">
    <source>
        <dbReference type="Google" id="ProtNLM"/>
    </source>
</evidence>
<comment type="caution">
    <text evidence="2">The sequence shown here is derived from an EMBL/GenBank/DDBJ whole genome shotgun (WGS) entry which is preliminary data.</text>
</comment>
<dbReference type="PANTHER" id="PTHR38095">
    <property type="entry name" value="ANAEROBIC DIMETHYL SULFOXIDE REDUCTASE CHAIN YNFH"/>
    <property type="match status" value="1"/>
</dbReference>
<dbReference type="PANTHER" id="PTHR38095:SF1">
    <property type="entry name" value="ANAEROBIC DIMETHYL SULFOXIDE REDUCTASE CHAIN YNFH"/>
    <property type="match status" value="1"/>
</dbReference>
<dbReference type="EMBL" id="SSTJ01000008">
    <property type="protein sequence ID" value="THG37051.1"/>
    <property type="molecule type" value="Genomic_DNA"/>
</dbReference>
<proteinExistence type="predicted"/>
<keyword evidence="1" id="KW-0472">Membrane</keyword>
<dbReference type="Pfam" id="PF04976">
    <property type="entry name" value="DmsC"/>
    <property type="match status" value="1"/>
</dbReference>
<dbReference type="Proteomes" id="UP000308978">
    <property type="component" value="Unassembled WGS sequence"/>
</dbReference>
<reference evidence="2 3" key="1">
    <citation type="submission" date="2019-04" db="EMBL/GenBank/DDBJ databases">
        <title>Microbes associate with the intestines of laboratory mice.</title>
        <authorList>
            <person name="Navarre W."/>
            <person name="Wong E."/>
            <person name="Huang K.C."/>
            <person name="Tropini C."/>
            <person name="Ng K."/>
            <person name="Yu B."/>
        </authorList>
    </citation>
    <scope>NUCLEOTIDE SEQUENCE [LARGE SCALE GENOMIC DNA]</scope>
    <source>
        <strain evidence="2 3">NM80_B27</strain>
    </source>
</reference>
<name>A0A4S4G2W0_9ACTN</name>
<dbReference type="GO" id="GO:0019645">
    <property type="term" value="P:anaerobic electron transport chain"/>
    <property type="evidence" value="ECO:0007669"/>
    <property type="project" value="InterPro"/>
</dbReference>
<feature type="transmembrane region" description="Helical" evidence="1">
    <location>
        <begin position="107"/>
        <end position="128"/>
    </location>
</feature>
<feature type="transmembrane region" description="Helical" evidence="1">
    <location>
        <begin position="271"/>
        <end position="292"/>
    </location>
</feature>
<dbReference type="AlphaFoldDB" id="A0A4S4G2W0"/>
<feature type="transmembrane region" description="Helical" evidence="1">
    <location>
        <begin position="27"/>
        <end position="52"/>
    </location>
</feature>
<accession>A0A4S4G2W0</accession>
<dbReference type="GO" id="GO:0009390">
    <property type="term" value="C:dimethyl sulfoxide reductase complex"/>
    <property type="evidence" value="ECO:0007669"/>
    <property type="project" value="TreeGrafter"/>
</dbReference>
<feature type="transmembrane region" description="Helical" evidence="1">
    <location>
        <begin position="247"/>
        <end position="265"/>
    </location>
</feature>
<keyword evidence="1" id="KW-1133">Transmembrane helix</keyword>
<feature type="transmembrane region" description="Helical" evidence="1">
    <location>
        <begin position="201"/>
        <end position="226"/>
    </location>
</feature>
<dbReference type="InterPro" id="IPR007059">
    <property type="entry name" value="DmsC"/>
</dbReference>
<feature type="transmembrane region" description="Helical" evidence="1">
    <location>
        <begin position="168"/>
        <end position="189"/>
    </location>
</feature>
<protein>
    <recommendedName>
        <fullName evidence="4">DMSO reductase</fullName>
    </recommendedName>
</protein>